<dbReference type="GeneID" id="100393595"/>
<dbReference type="Pfam" id="PF00106">
    <property type="entry name" value="adh_short"/>
    <property type="match status" value="1"/>
</dbReference>
<gene>
    <name evidence="5" type="primary">LOC100393595</name>
</gene>
<evidence type="ECO:0000256" key="4">
    <source>
        <dbReference type="RuleBase" id="RU000363"/>
    </source>
</evidence>
<dbReference type="AlphaFoldDB" id="A0A5F4WET4"/>
<dbReference type="CDD" id="cd05339">
    <property type="entry name" value="17beta-HSDXI-like_SDR_c"/>
    <property type="match status" value="1"/>
</dbReference>
<dbReference type="InParanoid" id="A0A5F4WET4"/>
<dbReference type="GeneTree" id="ENSGT00940000163618"/>
<evidence type="ECO:0008006" key="7">
    <source>
        <dbReference type="Google" id="ProtNLM"/>
    </source>
</evidence>
<dbReference type="KEGG" id="cjc:100393595"/>
<dbReference type="OrthoDB" id="10253736at2759"/>
<keyword evidence="2" id="KW-0560">Oxidoreductase</keyword>
<keyword evidence="3" id="KW-0520">NAD</keyword>
<evidence type="ECO:0000313" key="5">
    <source>
        <dbReference type="Ensembl" id="ENSCJAP00000076201.2"/>
    </source>
</evidence>
<dbReference type="Proteomes" id="UP000008225">
    <property type="component" value="Chromosome 16"/>
</dbReference>
<keyword evidence="6" id="KW-1185">Reference proteome</keyword>
<name>A0A5F4WET4_CALJA</name>
<comment type="similarity">
    <text evidence="1 4">Belongs to the short-chain dehydrogenases/reductases (SDR) family.</text>
</comment>
<reference evidence="5" key="1">
    <citation type="submission" date="2009-03" db="EMBL/GenBank/DDBJ databases">
        <authorList>
            <person name="Warren W."/>
            <person name="Ye L."/>
            <person name="Minx P."/>
            <person name="Worley K."/>
            <person name="Gibbs R."/>
            <person name="Wilson R.K."/>
        </authorList>
    </citation>
    <scope>NUCLEOTIDE SEQUENCE [LARGE SCALE GENOMIC DNA]</scope>
</reference>
<evidence type="ECO:0000313" key="6">
    <source>
        <dbReference type="Proteomes" id="UP000008225"/>
    </source>
</evidence>
<dbReference type="Gene3D" id="3.40.50.720">
    <property type="entry name" value="NAD(P)-binding Rossmann-like Domain"/>
    <property type="match status" value="1"/>
</dbReference>
<evidence type="ECO:0000256" key="2">
    <source>
        <dbReference type="ARBA" id="ARBA00023002"/>
    </source>
</evidence>
<dbReference type="GO" id="GO:0005811">
    <property type="term" value="C:lipid droplet"/>
    <property type="evidence" value="ECO:0007669"/>
    <property type="project" value="TreeGrafter"/>
</dbReference>
<reference evidence="5" key="3">
    <citation type="submission" date="2025-09" db="UniProtKB">
        <authorList>
            <consortium name="Ensembl"/>
        </authorList>
    </citation>
    <scope>IDENTIFICATION</scope>
</reference>
<sequence>MSPRQNSEGVGEQVTPKLFKTELLSADMSAVCFSPLGRPCYSRAAFLQSINMDVIADSSIFLGKLLYYFLESLVYKIIPKTKKNVAGEIVLITGAGSGLGRQLAIHFARLGAILVLWDINQEGNVETCRLAKEKGGEKVFPYKCDCSNRQEVYRVADQVRKEVGDVTILINNAGVVTGKLLLDIPDDMVEKSFLVNAISHFWTYKAFLPAMIRTNHGHLVCISSVAGLAGINGLSDYSASKFAAFGFAESLFLELTILKKTGIKTTIVCPHFINTGMFEGCTTKYPFLLPILEQEYVAKKIVNAILEEQVYLLIPKFLYIALILKQIMSPKIFIAFCDYLGVYTCMASFKGRKNANELQTETERKHQ</sequence>
<dbReference type="SUPFAM" id="SSF51735">
    <property type="entry name" value="NAD(P)-binding Rossmann-fold domains"/>
    <property type="match status" value="1"/>
</dbReference>
<accession>A0A5F4WET4</accession>
<dbReference type="FunFam" id="3.40.50.720:FF:000202">
    <property type="entry name" value="Short-chain dehydrogenase/reductase family 16C member 6"/>
    <property type="match status" value="1"/>
</dbReference>
<dbReference type="STRING" id="9483.ENSCJAP00000076201"/>
<dbReference type="PRINTS" id="PR00081">
    <property type="entry name" value="GDHRDH"/>
</dbReference>
<dbReference type="GO" id="GO:0016616">
    <property type="term" value="F:oxidoreductase activity, acting on the CH-OH group of donors, NAD or NADP as acceptor"/>
    <property type="evidence" value="ECO:0007669"/>
    <property type="project" value="TreeGrafter"/>
</dbReference>
<dbReference type="PANTHER" id="PTHR24322">
    <property type="entry name" value="PKSB"/>
    <property type="match status" value="1"/>
</dbReference>
<evidence type="ECO:0000256" key="1">
    <source>
        <dbReference type="ARBA" id="ARBA00006484"/>
    </source>
</evidence>
<protein>
    <recommendedName>
        <fullName evidence="7">Short chain dehydrogenase/reductase family 16C member 5</fullName>
    </recommendedName>
</protein>
<dbReference type="InterPro" id="IPR036291">
    <property type="entry name" value="NAD(P)-bd_dom_sf"/>
</dbReference>
<dbReference type="OMA" id="DQIQMSL"/>
<evidence type="ECO:0000256" key="3">
    <source>
        <dbReference type="ARBA" id="ARBA00023027"/>
    </source>
</evidence>
<dbReference type="InterPro" id="IPR002347">
    <property type="entry name" value="SDR_fam"/>
</dbReference>
<dbReference type="Ensembl" id="ENSCJAT00000103516.2">
    <property type="protein sequence ID" value="ENSCJAP00000076201.2"/>
    <property type="gene ID" value="ENSCJAG00000054039.2"/>
</dbReference>
<organism evidence="5 6">
    <name type="scientific">Callithrix jacchus</name>
    <name type="common">White-tufted-ear marmoset</name>
    <name type="synonym">Simia Jacchus</name>
    <dbReference type="NCBI Taxonomy" id="9483"/>
    <lineage>
        <taxon>Eukaryota</taxon>
        <taxon>Metazoa</taxon>
        <taxon>Chordata</taxon>
        <taxon>Craniata</taxon>
        <taxon>Vertebrata</taxon>
        <taxon>Euteleostomi</taxon>
        <taxon>Mammalia</taxon>
        <taxon>Eutheria</taxon>
        <taxon>Euarchontoglires</taxon>
        <taxon>Primates</taxon>
        <taxon>Haplorrhini</taxon>
        <taxon>Platyrrhini</taxon>
        <taxon>Cebidae</taxon>
        <taxon>Callitrichinae</taxon>
        <taxon>Callithrix</taxon>
        <taxon>Callithrix</taxon>
    </lineage>
</organism>
<proteinExistence type="inferred from homology"/>
<dbReference type="PRINTS" id="PR00080">
    <property type="entry name" value="SDRFAMILY"/>
</dbReference>
<dbReference type="RefSeq" id="XP_035132715.1">
    <property type="nucleotide sequence ID" value="XM_035276824.2"/>
</dbReference>
<dbReference type="PANTHER" id="PTHR24322:SF341">
    <property type="entry name" value="SHORT-CHAIN DEHYDROGENASE_REDUCTASE FAMILY 16C MEMBER 6"/>
    <property type="match status" value="1"/>
</dbReference>
<reference evidence="5" key="2">
    <citation type="submission" date="2025-08" db="UniProtKB">
        <authorList>
            <consortium name="Ensembl"/>
        </authorList>
    </citation>
    <scope>IDENTIFICATION</scope>
</reference>